<evidence type="ECO:0000313" key="3">
    <source>
        <dbReference type="Proteomes" id="UP001583193"/>
    </source>
</evidence>
<feature type="compositionally biased region" description="Acidic residues" evidence="1">
    <location>
        <begin position="35"/>
        <end position="57"/>
    </location>
</feature>
<evidence type="ECO:0000256" key="1">
    <source>
        <dbReference type="SAM" id="MobiDB-lite"/>
    </source>
</evidence>
<dbReference type="Proteomes" id="UP001583193">
    <property type="component" value="Unassembled WGS sequence"/>
</dbReference>
<comment type="caution">
    <text evidence="2">The sequence shown here is derived from an EMBL/GenBank/DDBJ whole genome shotgun (WGS) entry which is preliminary data.</text>
</comment>
<organism evidence="2 3">
    <name type="scientific">Paecilomyces lecythidis</name>
    <dbReference type="NCBI Taxonomy" id="3004212"/>
    <lineage>
        <taxon>Eukaryota</taxon>
        <taxon>Fungi</taxon>
        <taxon>Dikarya</taxon>
        <taxon>Ascomycota</taxon>
        <taxon>Pezizomycotina</taxon>
        <taxon>Eurotiomycetes</taxon>
        <taxon>Eurotiomycetidae</taxon>
        <taxon>Eurotiales</taxon>
        <taxon>Thermoascaceae</taxon>
        <taxon>Paecilomyces</taxon>
    </lineage>
</organism>
<feature type="region of interest" description="Disordered" evidence="1">
    <location>
        <begin position="1"/>
        <end position="69"/>
    </location>
</feature>
<proteinExistence type="predicted"/>
<feature type="region of interest" description="Disordered" evidence="1">
    <location>
        <begin position="307"/>
        <end position="333"/>
    </location>
</feature>
<dbReference type="EMBL" id="JAVDPF010000010">
    <property type="protein sequence ID" value="KAL1879650.1"/>
    <property type="molecule type" value="Genomic_DNA"/>
</dbReference>
<evidence type="ECO:0000313" key="2">
    <source>
        <dbReference type="EMBL" id="KAL1879650.1"/>
    </source>
</evidence>
<keyword evidence="3" id="KW-1185">Reference proteome</keyword>
<sequence length="333" mass="37057">MSPPTRQLGKLSIGETMPTTRSQAHRELRPQAPADSDDDNDSSDEPSTDDDDEEGELEGQSTGMSRQEKVRDIFSAFDESTLPEEFRPELVERTDVSRRPEQCVVQGDFVATMFRLAVHDNNVYSSLRKAMPAGACAAIYFDKAQQRARKILAEFDAYCQTGQLPPNRTSMEVTDVAEELRHLVDQIEANVSARRPNGITGAAEALVTLLEDISGRNVDAFEGNRWGRTPLPGEDEDDRNLYEQLIGQSDDENGFFVLDALEELPPDVLQQYHSNLMGVLRKIESERNRARVPYILKLQALLRMADPNAEPLSPSGQKRPAVGPAGGTTKRTR</sequence>
<accession>A0ABR3XVE0</accession>
<reference evidence="2 3" key="1">
    <citation type="journal article" date="2024" name="IMA Fungus">
        <title>IMA Genome - F19 : A genome assembly and annotation guide to empower mycologists, including annotated draft genome sequences of Ceratocystis pirilliformis, Diaporthe australafricana, Fusarium ophioides, Paecilomyces lecythidis, and Sporothrix stenoceras.</title>
        <authorList>
            <person name="Aylward J."/>
            <person name="Wilson A.M."/>
            <person name="Visagie C.M."/>
            <person name="Spraker J."/>
            <person name="Barnes I."/>
            <person name="Buitendag C."/>
            <person name="Ceriani C."/>
            <person name="Del Mar Angel L."/>
            <person name="du Plessis D."/>
            <person name="Fuchs T."/>
            <person name="Gasser K."/>
            <person name="Kramer D."/>
            <person name="Li W."/>
            <person name="Munsamy K."/>
            <person name="Piso A."/>
            <person name="Price J.L."/>
            <person name="Sonnekus B."/>
            <person name="Thomas C."/>
            <person name="van der Nest A."/>
            <person name="van Dijk A."/>
            <person name="van Heerden A."/>
            <person name="van Vuuren N."/>
            <person name="Yilmaz N."/>
            <person name="Duong T.A."/>
            <person name="van der Merwe N.A."/>
            <person name="Wingfield M.J."/>
            <person name="Wingfield B.D."/>
        </authorList>
    </citation>
    <scope>NUCLEOTIDE SEQUENCE [LARGE SCALE GENOMIC DNA]</scope>
    <source>
        <strain evidence="2 3">CMW 18167</strain>
    </source>
</reference>
<name>A0ABR3XVE0_9EURO</name>
<protein>
    <submittedName>
        <fullName evidence="2">Uncharacterized protein</fullName>
    </submittedName>
</protein>
<gene>
    <name evidence="2" type="ORF">Plec18167_004112</name>
</gene>